<keyword evidence="2" id="KW-0732">Signal</keyword>
<evidence type="ECO:0000256" key="4">
    <source>
        <dbReference type="ARBA" id="ARBA00023295"/>
    </source>
</evidence>
<proteinExistence type="inferred from homology"/>
<dbReference type="SUPFAM" id="SSF51445">
    <property type="entry name" value="(Trans)glycosidases"/>
    <property type="match status" value="1"/>
</dbReference>
<feature type="non-terminal residue" evidence="7">
    <location>
        <position position="1"/>
    </location>
</feature>
<reference evidence="7 8" key="1">
    <citation type="journal article" date="2010" name="Plant Cell">
        <title>The Chlorella variabilis NC64A genome reveals adaptation to photosymbiosis, coevolution with viruses, and cryptic sex.</title>
        <authorList>
            <person name="Blanc G."/>
            <person name="Duncan G."/>
            <person name="Agarkova I."/>
            <person name="Borodovsky M."/>
            <person name="Gurnon J."/>
            <person name="Kuo A."/>
            <person name="Lindquist E."/>
            <person name="Lucas S."/>
            <person name="Pangilinan J."/>
            <person name="Polle J."/>
            <person name="Salamov A."/>
            <person name="Terry A."/>
            <person name="Yamada T."/>
            <person name="Dunigan D.D."/>
            <person name="Grigoriev I.V."/>
            <person name="Claverie J.M."/>
            <person name="Van Etten J.L."/>
        </authorList>
    </citation>
    <scope>NUCLEOTIDE SEQUENCE [LARGE SCALE GENOMIC DNA]</scope>
    <source>
        <strain evidence="7 8">NC64A</strain>
    </source>
</reference>
<dbReference type="InterPro" id="IPR000322">
    <property type="entry name" value="Glyco_hydro_31_TIM"/>
</dbReference>
<dbReference type="OrthoDB" id="526025at2759"/>
<feature type="domain" description="Glycoside hydrolase family 31 TIM barrel" evidence="6">
    <location>
        <begin position="2"/>
        <end position="86"/>
    </location>
</feature>
<dbReference type="RefSeq" id="XP_005843193.1">
    <property type="nucleotide sequence ID" value="XM_005843131.1"/>
</dbReference>
<dbReference type="GO" id="GO:0005975">
    <property type="term" value="P:carbohydrate metabolic process"/>
    <property type="evidence" value="ECO:0007669"/>
    <property type="project" value="InterPro"/>
</dbReference>
<sequence>LLRRSTFPGSGAYAAKWTGDNNASWSDLQWSIPGLAAAGMVGIPMVGADICGFSSNTTEELCGRWIELGAFYPFARDHSEIGTSYQVGGE</sequence>
<keyword evidence="3 5" id="KW-0378">Hydrolase</keyword>
<dbReference type="InterPro" id="IPR030459">
    <property type="entry name" value="Glyco_hydro_31_CS"/>
</dbReference>
<comment type="similarity">
    <text evidence="1 5">Belongs to the glycosyl hydrolase 31 family.</text>
</comment>
<dbReference type="eggNOG" id="KOG1065">
    <property type="taxonomic scope" value="Eukaryota"/>
</dbReference>
<dbReference type="InterPro" id="IPR017853">
    <property type="entry name" value="GH"/>
</dbReference>
<dbReference type="AlphaFoldDB" id="E1ZSY7"/>
<dbReference type="EMBL" id="GL433868">
    <property type="protein sequence ID" value="EFN51091.1"/>
    <property type="molecule type" value="Genomic_DNA"/>
</dbReference>
<dbReference type="GO" id="GO:0004553">
    <property type="term" value="F:hydrolase activity, hydrolyzing O-glycosyl compounds"/>
    <property type="evidence" value="ECO:0007669"/>
    <property type="project" value="InterPro"/>
</dbReference>
<evidence type="ECO:0000256" key="1">
    <source>
        <dbReference type="ARBA" id="ARBA00007806"/>
    </source>
</evidence>
<evidence type="ECO:0000313" key="7">
    <source>
        <dbReference type="EMBL" id="EFN51091.1"/>
    </source>
</evidence>
<evidence type="ECO:0000256" key="5">
    <source>
        <dbReference type="RuleBase" id="RU361185"/>
    </source>
</evidence>
<keyword evidence="4 5" id="KW-0326">Glycosidase</keyword>
<dbReference type="InParanoid" id="E1ZSY7"/>
<protein>
    <recommendedName>
        <fullName evidence="6">Glycoside hydrolase family 31 TIM barrel domain-containing protein</fullName>
    </recommendedName>
</protein>
<organism evidence="8">
    <name type="scientific">Chlorella variabilis</name>
    <name type="common">Green alga</name>
    <dbReference type="NCBI Taxonomy" id="554065"/>
    <lineage>
        <taxon>Eukaryota</taxon>
        <taxon>Viridiplantae</taxon>
        <taxon>Chlorophyta</taxon>
        <taxon>core chlorophytes</taxon>
        <taxon>Trebouxiophyceae</taxon>
        <taxon>Chlorellales</taxon>
        <taxon>Chlorellaceae</taxon>
        <taxon>Chlorella clade</taxon>
        <taxon>Chlorella</taxon>
    </lineage>
</organism>
<accession>E1ZSY7</accession>
<dbReference type="PANTHER" id="PTHR22762:SF133">
    <property type="entry name" value="P-TYPE DOMAIN-CONTAINING PROTEIN"/>
    <property type="match status" value="1"/>
</dbReference>
<keyword evidence="8" id="KW-1185">Reference proteome</keyword>
<dbReference type="PROSITE" id="PS00707">
    <property type="entry name" value="GLYCOSYL_HYDROL_F31_2"/>
    <property type="match status" value="1"/>
</dbReference>
<evidence type="ECO:0000256" key="2">
    <source>
        <dbReference type="ARBA" id="ARBA00022729"/>
    </source>
</evidence>
<dbReference type="PANTHER" id="PTHR22762">
    <property type="entry name" value="ALPHA-GLUCOSIDASE"/>
    <property type="match status" value="1"/>
</dbReference>
<evidence type="ECO:0000259" key="6">
    <source>
        <dbReference type="Pfam" id="PF01055"/>
    </source>
</evidence>
<dbReference type="Proteomes" id="UP000008141">
    <property type="component" value="Unassembled WGS sequence"/>
</dbReference>
<dbReference type="STRING" id="554065.E1ZSY7"/>
<dbReference type="Pfam" id="PF01055">
    <property type="entry name" value="Glyco_hydro_31_2nd"/>
    <property type="match status" value="1"/>
</dbReference>
<evidence type="ECO:0000256" key="3">
    <source>
        <dbReference type="ARBA" id="ARBA00022801"/>
    </source>
</evidence>
<dbReference type="Gene3D" id="3.20.20.80">
    <property type="entry name" value="Glycosidases"/>
    <property type="match status" value="1"/>
</dbReference>
<dbReference type="KEGG" id="cvr:CHLNCDRAFT_28370"/>
<name>E1ZSY7_CHLVA</name>
<gene>
    <name evidence="7" type="ORF">CHLNCDRAFT_28370</name>
</gene>
<evidence type="ECO:0000313" key="8">
    <source>
        <dbReference type="Proteomes" id="UP000008141"/>
    </source>
</evidence>
<dbReference type="GeneID" id="17350521"/>